<name>A0A0F7L7B7_9VIRU</name>
<dbReference type="PROSITE" id="PS51257">
    <property type="entry name" value="PROKAR_LIPOPROTEIN"/>
    <property type="match status" value="1"/>
</dbReference>
<evidence type="ECO:0000313" key="1">
    <source>
        <dbReference type="EMBL" id="AKH48454.1"/>
    </source>
</evidence>
<organism evidence="1">
    <name type="scientific">uncultured marine virus</name>
    <dbReference type="NCBI Taxonomy" id="186617"/>
    <lineage>
        <taxon>Viruses</taxon>
        <taxon>environmental samples</taxon>
    </lineage>
</organism>
<reference evidence="1" key="2">
    <citation type="submission" date="2015-03" db="EMBL/GenBank/DDBJ databases">
        <authorList>
            <person name="Chow C.-E.T."/>
            <person name="Winget D.M."/>
            <person name="White R.A.III."/>
            <person name="Hallam S.J."/>
            <person name="Suttle C.A."/>
        </authorList>
    </citation>
    <scope>NUCLEOTIDE SEQUENCE</scope>
    <source>
        <strain evidence="1">Oxic1_8</strain>
    </source>
</reference>
<dbReference type="EMBL" id="KR029603">
    <property type="protein sequence ID" value="AKH48454.1"/>
    <property type="molecule type" value="Genomic_DNA"/>
</dbReference>
<reference evidence="1" key="1">
    <citation type="journal article" date="2015" name="Front. Microbiol.">
        <title>Combining genomic sequencing methods to explore viral diversity and reveal potential virus-host interactions.</title>
        <authorList>
            <person name="Chow C.E."/>
            <person name="Winget D.M."/>
            <person name="White R.A.III."/>
            <person name="Hallam S.J."/>
            <person name="Suttle C.A."/>
        </authorList>
    </citation>
    <scope>NUCLEOTIDE SEQUENCE</scope>
    <source>
        <strain evidence="1">Oxic1_8</strain>
    </source>
</reference>
<proteinExistence type="predicted"/>
<accession>A0A0F7L7B7</accession>
<protein>
    <submittedName>
        <fullName evidence="1">Uncharacterized protein</fullName>
    </submittedName>
</protein>
<sequence>MKTPAAHFADPVRNARSVWSHGFPLSPSVISCAAFSSCQASRAMISAPPGLIAASRARLVHAALASFSSLAEPPAVSTGSGASRVRSTS</sequence>